<keyword evidence="6 7" id="KW-0503">Monooxygenase</keyword>
<dbReference type="Proteomes" id="UP000614261">
    <property type="component" value="Unassembled WGS sequence"/>
</dbReference>
<dbReference type="PANTHER" id="PTHR24291">
    <property type="entry name" value="CYTOCHROME P450 FAMILY 4"/>
    <property type="match status" value="1"/>
</dbReference>
<evidence type="ECO:0000256" key="1">
    <source>
        <dbReference type="ARBA" id="ARBA00010617"/>
    </source>
</evidence>
<evidence type="ECO:0000313" key="8">
    <source>
        <dbReference type="EMBL" id="GGB71855.1"/>
    </source>
</evidence>
<evidence type="ECO:0000256" key="5">
    <source>
        <dbReference type="ARBA" id="ARBA00023004"/>
    </source>
</evidence>
<dbReference type="Pfam" id="PF00067">
    <property type="entry name" value="p450"/>
    <property type="match status" value="1"/>
</dbReference>
<dbReference type="SUPFAM" id="SSF48264">
    <property type="entry name" value="Cytochrome P450"/>
    <property type="match status" value="1"/>
</dbReference>
<organism evidence="8 9">
    <name type="scientific">Blastomonas aquatica</name>
    <dbReference type="NCBI Taxonomy" id="1510276"/>
    <lineage>
        <taxon>Bacteria</taxon>
        <taxon>Pseudomonadati</taxon>
        <taxon>Pseudomonadota</taxon>
        <taxon>Alphaproteobacteria</taxon>
        <taxon>Sphingomonadales</taxon>
        <taxon>Sphingomonadaceae</taxon>
        <taxon>Blastomonas</taxon>
    </lineage>
</organism>
<dbReference type="InterPro" id="IPR017972">
    <property type="entry name" value="Cyt_P450_CS"/>
</dbReference>
<keyword evidence="5 7" id="KW-0408">Iron</keyword>
<accession>A0ABQ1JQ36</accession>
<dbReference type="InterPro" id="IPR050196">
    <property type="entry name" value="Cytochrome_P450_Monoox"/>
</dbReference>
<evidence type="ECO:0000256" key="3">
    <source>
        <dbReference type="ARBA" id="ARBA00022723"/>
    </source>
</evidence>
<keyword evidence="9" id="KW-1185">Reference proteome</keyword>
<comment type="similarity">
    <text evidence="1 7">Belongs to the cytochrome P450 family.</text>
</comment>
<dbReference type="EMBL" id="BMGD01000005">
    <property type="protein sequence ID" value="GGB71855.1"/>
    <property type="molecule type" value="Genomic_DNA"/>
</dbReference>
<comment type="caution">
    <text evidence="8">The sequence shown here is derived from an EMBL/GenBank/DDBJ whole genome shotgun (WGS) entry which is preliminary data.</text>
</comment>
<gene>
    <name evidence="8" type="ORF">GCM10010833_28810</name>
</gene>
<protein>
    <recommendedName>
        <fullName evidence="10">Cytochrome P450</fullName>
    </recommendedName>
</protein>
<dbReference type="Gene3D" id="1.10.630.10">
    <property type="entry name" value="Cytochrome P450"/>
    <property type="match status" value="1"/>
</dbReference>
<dbReference type="PRINTS" id="PR00385">
    <property type="entry name" value="P450"/>
</dbReference>
<evidence type="ECO:0000256" key="2">
    <source>
        <dbReference type="ARBA" id="ARBA00022617"/>
    </source>
</evidence>
<sequence length="305" mass="33895">MKEQSAAGAEQHDLPAQVGQFARDHGQAADFPEHLSRLVLNLLAIRILGHSRVIASPAITAAIERHREVSEKVDLLDVLGLAPQITSDRMRRARGIASSFDDRIREELAHRGDPSVPQVAVSEQRDLIVNLLTGFESVWLTCLWSLLIMGHYPALGDWVRGDGMPGQRRKRLAAIIRETLRLYPPLPFIYREPIEDMDLPVGRVRKGEMICVSPYVVHRHHALWHDPEVFDCNRAAETYQGFPYMPFGLGARRCVGAAAGPELAIEILDGLLADHRPVASGEFPLPRGGMSLRPMGNPAISLERL</sequence>
<keyword evidence="2 7" id="KW-0349">Heme</keyword>
<keyword evidence="3 7" id="KW-0479">Metal-binding</keyword>
<dbReference type="PROSITE" id="PS00086">
    <property type="entry name" value="CYTOCHROME_P450"/>
    <property type="match status" value="1"/>
</dbReference>
<name>A0ABQ1JQ36_9SPHN</name>
<proteinExistence type="inferred from homology"/>
<dbReference type="InterPro" id="IPR001128">
    <property type="entry name" value="Cyt_P450"/>
</dbReference>
<evidence type="ECO:0000313" key="9">
    <source>
        <dbReference type="Proteomes" id="UP000614261"/>
    </source>
</evidence>
<evidence type="ECO:0000256" key="4">
    <source>
        <dbReference type="ARBA" id="ARBA00023002"/>
    </source>
</evidence>
<evidence type="ECO:0000256" key="7">
    <source>
        <dbReference type="RuleBase" id="RU000461"/>
    </source>
</evidence>
<evidence type="ECO:0008006" key="10">
    <source>
        <dbReference type="Google" id="ProtNLM"/>
    </source>
</evidence>
<dbReference type="PANTHER" id="PTHR24291:SF50">
    <property type="entry name" value="BIFUNCTIONAL ALBAFLAVENONE MONOOXYGENASE_TERPENE SYNTHASE"/>
    <property type="match status" value="1"/>
</dbReference>
<evidence type="ECO:0000256" key="6">
    <source>
        <dbReference type="ARBA" id="ARBA00023033"/>
    </source>
</evidence>
<dbReference type="InterPro" id="IPR036396">
    <property type="entry name" value="Cyt_P450_sf"/>
</dbReference>
<dbReference type="CDD" id="cd00302">
    <property type="entry name" value="cytochrome_P450"/>
    <property type="match status" value="1"/>
</dbReference>
<reference evidence="9" key="1">
    <citation type="journal article" date="2019" name="Int. J. Syst. Evol. Microbiol.">
        <title>The Global Catalogue of Microorganisms (GCM) 10K type strain sequencing project: providing services to taxonomists for standard genome sequencing and annotation.</title>
        <authorList>
            <consortium name="The Broad Institute Genomics Platform"/>
            <consortium name="The Broad Institute Genome Sequencing Center for Infectious Disease"/>
            <person name="Wu L."/>
            <person name="Ma J."/>
        </authorList>
    </citation>
    <scope>NUCLEOTIDE SEQUENCE [LARGE SCALE GENOMIC DNA]</scope>
    <source>
        <strain evidence="9">CGMCC 1.12851</strain>
    </source>
</reference>
<keyword evidence="4 7" id="KW-0560">Oxidoreductase</keyword>